<feature type="transmembrane region" description="Helical" evidence="4">
    <location>
        <begin position="271"/>
        <end position="289"/>
    </location>
</feature>
<feature type="domain" description="Major facilitator superfamily (MFS) profile" evidence="5">
    <location>
        <begin position="1"/>
        <end position="384"/>
    </location>
</feature>
<comment type="caution">
    <text evidence="6">The sequence shown here is derived from an EMBL/GenBank/DDBJ whole genome shotgun (WGS) entry which is preliminary data.</text>
</comment>
<dbReference type="Pfam" id="PF07690">
    <property type="entry name" value="MFS_1"/>
    <property type="match status" value="1"/>
</dbReference>
<feature type="transmembrane region" description="Helical" evidence="4">
    <location>
        <begin position="75"/>
        <end position="98"/>
    </location>
</feature>
<evidence type="ECO:0000313" key="7">
    <source>
        <dbReference type="Proteomes" id="UP001138540"/>
    </source>
</evidence>
<keyword evidence="7" id="KW-1185">Reference proteome</keyword>
<dbReference type="PANTHER" id="PTHR11360">
    <property type="entry name" value="MONOCARBOXYLATE TRANSPORTER"/>
    <property type="match status" value="1"/>
</dbReference>
<feature type="transmembrane region" description="Helical" evidence="4">
    <location>
        <begin position="295"/>
        <end position="317"/>
    </location>
</feature>
<feature type="transmembrane region" description="Helical" evidence="4">
    <location>
        <begin position="329"/>
        <end position="352"/>
    </location>
</feature>
<name>A0ABR6NCT6_9SPHN</name>
<evidence type="ECO:0000256" key="2">
    <source>
        <dbReference type="ARBA" id="ARBA00022989"/>
    </source>
</evidence>
<dbReference type="Gene3D" id="1.20.1250.20">
    <property type="entry name" value="MFS general substrate transporter like domains"/>
    <property type="match status" value="2"/>
</dbReference>
<dbReference type="InterPro" id="IPR036259">
    <property type="entry name" value="MFS_trans_sf"/>
</dbReference>
<dbReference type="PANTHER" id="PTHR11360:SF290">
    <property type="entry name" value="MONOCARBOXYLATE MFS PERMEASE"/>
    <property type="match status" value="1"/>
</dbReference>
<evidence type="ECO:0000256" key="4">
    <source>
        <dbReference type="SAM" id="Phobius"/>
    </source>
</evidence>
<feature type="transmembrane region" description="Helical" evidence="4">
    <location>
        <begin position="24"/>
        <end position="44"/>
    </location>
</feature>
<feature type="transmembrane region" description="Helical" evidence="4">
    <location>
        <begin position="358"/>
        <end position="379"/>
    </location>
</feature>
<protein>
    <submittedName>
        <fullName evidence="6">Sugar phosphate permease</fullName>
    </submittedName>
</protein>
<evidence type="ECO:0000259" key="5">
    <source>
        <dbReference type="PROSITE" id="PS50850"/>
    </source>
</evidence>
<proteinExistence type="predicted"/>
<evidence type="ECO:0000313" key="6">
    <source>
        <dbReference type="EMBL" id="MBB5985099.1"/>
    </source>
</evidence>
<feature type="transmembrane region" description="Helical" evidence="4">
    <location>
        <begin position="239"/>
        <end position="264"/>
    </location>
</feature>
<dbReference type="InterPro" id="IPR020846">
    <property type="entry name" value="MFS_dom"/>
</dbReference>
<keyword evidence="3 4" id="KW-0472">Membrane</keyword>
<dbReference type="EMBL" id="JACHKA010000001">
    <property type="protein sequence ID" value="MBB5985099.1"/>
    <property type="molecule type" value="Genomic_DNA"/>
</dbReference>
<dbReference type="PROSITE" id="PS50850">
    <property type="entry name" value="MFS"/>
    <property type="match status" value="1"/>
</dbReference>
<dbReference type="Proteomes" id="UP001138540">
    <property type="component" value="Unassembled WGS sequence"/>
</dbReference>
<accession>A0ABR6NCT6</accession>
<feature type="transmembrane region" description="Helical" evidence="4">
    <location>
        <begin position="51"/>
        <end position="69"/>
    </location>
</feature>
<evidence type="ECO:0000256" key="1">
    <source>
        <dbReference type="ARBA" id="ARBA00022692"/>
    </source>
</evidence>
<evidence type="ECO:0000256" key="3">
    <source>
        <dbReference type="ARBA" id="ARBA00023136"/>
    </source>
</evidence>
<dbReference type="InterPro" id="IPR011701">
    <property type="entry name" value="MFS"/>
</dbReference>
<sequence length="396" mass="41205">MMMPIMYGTISQDMGWTITQTTSFMAIKSAVSGVGGLFAGGLIVKFGLKRVFVQSVAVIGIATLLLYFVDSLPVYYALASVSGFASILSLIAIQVTLAKWHSASIGRITGVAMLGGAAAGTIVPLATAYGLQHFGWHATAATAGVLVLAFVLLAAIFLFREAPEAYGYTADELDPGPAGGRSRMAGATPATDAGPEFRSILKTRQFILLIVAAALSGAISNGVNEYIPLFVERQANLGAYMAALGFTIVIVISGLGKILFGWVFDRFSTRGVAACWALCGVAVLLSFPVAGFATFLIFMLVRGVSHGGVVVQAPVLARHLYGIRPIAQVIAFLNAAFHLGASLGIWAIGIGVDLTGGFGIPFIAVAVVAAICALIGLGLEPRYWAGYTARRAPAHA</sequence>
<reference evidence="6 7" key="1">
    <citation type="submission" date="2020-08" db="EMBL/GenBank/DDBJ databases">
        <title>Exploring microbial biodiversity for novel pathways involved in the catabolism of aromatic compounds derived from lignin.</title>
        <authorList>
            <person name="Elkins J."/>
        </authorList>
    </citation>
    <scope>NUCLEOTIDE SEQUENCE [LARGE SCALE GENOMIC DNA]</scope>
    <source>
        <strain evidence="6 7">B1D3A</strain>
    </source>
</reference>
<feature type="transmembrane region" description="Helical" evidence="4">
    <location>
        <begin position="136"/>
        <end position="159"/>
    </location>
</feature>
<keyword evidence="1 4" id="KW-0812">Transmembrane</keyword>
<feature type="transmembrane region" description="Helical" evidence="4">
    <location>
        <begin position="110"/>
        <end position="130"/>
    </location>
</feature>
<organism evidence="6 7">
    <name type="scientific">Sphingobium lignivorans</name>
    <dbReference type="NCBI Taxonomy" id="2735886"/>
    <lineage>
        <taxon>Bacteria</taxon>
        <taxon>Pseudomonadati</taxon>
        <taxon>Pseudomonadota</taxon>
        <taxon>Alphaproteobacteria</taxon>
        <taxon>Sphingomonadales</taxon>
        <taxon>Sphingomonadaceae</taxon>
        <taxon>Sphingobium</taxon>
    </lineage>
</organism>
<gene>
    <name evidence="6" type="ORF">HNP60_001073</name>
</gene>
<dbReference type="InterPro" id="IPR050327">
    <property type="entry name" value="Proton-linked_MCT"/>
</dbReference>
<feature type="transmembrane region" description="Helical" evidence="4">
    <location>
        <begin position="206"/>
        <end position="227"/>
    </location>
</feature>
<dbReference type="SUPFAM" id="SSF103473">
    <property type="entry name" value="MFS general substrate transporter"/>
    <property type="match status" value="1"/>
</dbReference>
<keyword evidence="2 4" id="KW-1133">Transmembrane helix</keyword>